<comment type="subcellular location">
    <subcellularLocation>
        <location evidence="1 8 9">Nucleus</location>
    </subcellularLocation>
</comment>
<dbReference type="InterPro" id="IPR009057">
    <property type="entry name" value="Homeodomain-like_sf"/>
</dbReference>
<keyword evidence="11" id="KW-0175">Coiled coil</keyword>
<dbReference type="InterPro" id="IPR003106">
    <property type="entry name" value="Leu_zip_homeo"/>
</dbReference>
<evidence type="ECO:0000256" key="7">
    <source>
        <dbReference type="ARBA" id="ARBA00025748"/>
    </source>
</evidence>
<name>A0A7J7D202_TRIWF</name>
<feature type="domain" description="Homeobox" evidence="12">
    <location>
        <begin position="61"/>
        <end position="121"/>
    </location>
</feature>
<dbReference type="Proteomes" id="UP000593562">
    <property type="component" value="Unassembled WGS sequence"/>
</dbReference>
<evidence type="ECO:0000256" key="10">
    <source>
        <dbReference type="RuleBase" id="RU369038"/>
    </source>
</evidence>
<dbReference type="InterPro" id="IPR000047">
    <property type="entry name" value="HTH_motif"/>
</dbReference>
<evidence type="ECO:0000256" key="1">
    <source>
        <dbReference type="ARBA" id="ARBA00004123"/>
    </source>
</evidence>
<dbReference type="SUPFAM" id="SSF46689">
    <property type="entry name" value="Homeodomain-like"/>
    <property type="match status" value="1"/>
</dbReference>
<evidence type="ECO:0000256" key="9">
    <source>
        <dbReference type="RuleBase" id="RU000682"/>
    </source>
</evidence>
<evidence type="ECO:0000256" key="4">
    <source>
        <dbReference type="ARBA" id="ARBA00023155"/>
    </source>
</evidence>
<dbReference type="GO" id="GO:0005634">
    <property type="term" value="C:nucleus"/>
    <property type="evidence" value="ECO:0007669"/>
    <property type="project" value="UniProtKB-SubCell"/>
</dbReference>
<feature type="DNA-binding region" description="Homeobox" evidence="8">
    <location>
        <begin position="63"/>
        <end position="122"/>
    </location>
</feature>
<dbReference type="PANTHER" id="PTHR24326:SF497">
    <property type="entry name" value="HOMEOBOX-LEUCINE ZIPPER PROTEIN HAT5"/>
    <property type="match status" value="1"/>
</dbReference>
<dbReference type="PROSITE" id="PS50071">
    <property type="entry name" value="HOMEOBOX_2"/>
    <property type="match status" value="1"/>
</dbReference>
<dbReference type="GO" id="GO:0045893">
    <property type="term" value="P:positive regulation of DNA-templated transcription"/>
    <property type="evidence" value="ECO:0007669"/>
    <property type="project" value="TreeGrafter"/>
</dbReference>
<dbReference type="Pfam" id="PF02183">
    <property type="entry name" value="HALZ"/>
    <property type="match status" value="1"/>
</dbReference>
<dbReference type="EMBL" id="JAAARO010000011">
    <property type="protein sequence ID" value="KAF5740361.1"/>
    <property type="molecule type" value="Genomic_DNA"/>
</dbReference>
<evidence type="ECO:0000256" key="5">
    <source>
        <dbReference type="ARBA" id="ARBA00023163"/>
    </source>
</evidence>
<dbReference type="PROSITE" id="PS00027">
    <property type="entry name" value="HOMEOBOX_1"/>
    <property type="match status" value="1"/>
</dbReference>
<feature type="coiled-coil region" evidence="11">
    <location>
        <begin position="120"/>
        <end position="168"/>
    </location>
</feature>
<dbReference type="FunFam" id="1.10.10.60:FF:000159">
    <property type="entry name" value="Homeobox-leucine zipper protein HAT5"/>
    <property type="match status" value="1"/>
</dbReference>
<dbReference type="Pfam" id="PF00046">
    <property type="entry name" value="Homeodomain"/>
    <property type="match status" value="1"/>
</dbReference>
<dbReference type="InterPro" id="IPR017970">
    <property type="entry name" value="Homeobox_CS"/>
</dbReference>
<dbReference type="InterPro" id="IPR001356">
    <property type="entry name" value="HD"/>
</dbReference>
<comment type="caution">
    <text evidence="13">The sequence shown here is derived from an EMBL/GenBank/DDBJ whole genome shotgun (WGS) entry which is preliminary data.</text>
</comment>
<evidence type="ECO:0000313" key="13">
    <source>
        <dbReference type="EMBL" id="KAF5740361.1"/>
    </source>
</evidence>
<keyword evidence="4 8" id="KW-0371">Homeobox</keyword>
<dbReference type="PRINTS" id="PR00031">
    <property type="entry name" value="HTHREPRESSR"/>
</dbReference>
<accession>A0A7J7D202</accession>
<dbReference type="InParanoid" id="A0A7J7D202"/>
<dbReference type="OrthoDB" id="6159439at2759"/>
<keyword evidence="6 8" id="KW-0539">Nucleus</keyword>
<keyword evidence="3 8" id="KW-0238">DNA-binding</keyword>
<evidence type="ECO:0000256" key="3">
    <source>
        <dbReference type="ARBA" id="ARBA00023125"/>
    </source>
</evidence>
<comment type="function">
    <text evidence="10">Transcription factor.</text>
</comment>
<dbReference type="FunCoup" id="A0A7J7D202">
    <property type="interactions" value="6"/>
</dbReference>
<dbReference type="SMART" id="SM00389">
    <property type="entry name" value="HOX"/>
    <property type="match status" value="1"/>
</dbReference>
<gene>
    <name evidence="13" type="ORF">HS088_TW11G00429</name>
</gene>
<proteinExistence type="inferred from homology"/>
<keyword evidence="5 10" id="KW-0804">Transcription</keyword>
<reference evidence="13 14" key="1">
    <citation type="journal article" date="2020" name="Nat. Commun.">
        <title>Genome of Tripterygium wilfordii and identification of cytochrome P450 involved in triptolide biosynthesis.</title>
        <authorList>
            <person name="Tu L."/>
            <person name="Su P."/>
            <person name="Zhang Z."/>
            <person name="Gao L."/>
            <person name="Wang J."/>
            <person name="Hu T."/>
            <person name="Zhou J."/>
            <person name="Zhang Y."/>
            <person name="Zhao Y."/>
            <person name="Liu Y."/>
            <person name="Song Y."/>
            <person name="Tong Y."/>
            <person name="Lu Y."/>
            <person name="Yang J."/>
            <person name="Xu C."/>
            <person name="Jia M."/>
            <person name="Peters R.J."/>
            <person name="Huang L."/>
            <person name="Gao W."/>
        </authorList>
    </citation>
    <scope>NUCLEOTIDE SEQUENCE [LARGE SCALE GENOMIC DNA]</scope>
    <source>
        <strain evidence="14">cv. XIE 37</strain>
        <tissue evidence="13">Leaf</tissue>
    </source>
</reference>
<evidence type="ECO:0000259" key="12">
    <source>
        <dbReference type="PROSITE" id="PS50071"/>
    </source>
</evidence>
<dbReference type="GO" id="GO:0043565">
    <property type="term" value="F:sequence-specific DNA binding"/>
    <property type="evidence" value="ECO:0007669"/>
    <property type="project" value="InterPro"/>
</dbReference>
<dbReference type="Gene3D" id="1.10.10.60">
    <property type="entry name" value="Homeodomain-like"/>
    <property type="match status" value="1"/>
</dbReference>
<evidence type="ECO:0000256" key="2">
    <source>
        <dbReference type="ARBA" id="ARBA00023015"/>
    </source>
</evidence>
<evidence type="ECO:0000256" key="11">
    <source>
        <dbReference type="SAM" id="Coils"/>
    </source>
</evidence>
<comment type="similarity">
    <text evidence="7 10">Belongs to the HD-ZIP homeobox family. Class I subfamily.</text>
</comment>
<dbReference type="GO" id="GO:0000981">
    <property type="term" value="F:DNA-binding transcription factor activity, RNA polymerase II-specific"/>
    <property type="evidence" value="ECO:0007669"/>
    <property type="project" value="UniProtKB-UniRule"/>
</dbReference>
<sequence length="282" mass="31884">MESAGRFFFDPSACHGNMLFLGNSDPVFRGPSSMINIEETRKRRPFFSSPEDFFEEEYYDEQSPEKKRRLTPEQVHLLEKSFESENKLEPERKTQLAKRLGLQPRQVAVWFQNRRARWKTKQLERDYDLLKSSYDALQSNYDSLVKEKEKLKSEVASLTEKLHVKEATITSSLGQESDPLPAGIANDASALPVSMKVEDRLSSGSNGSSVVDEEGPHLLDSGDSYFPSDNYPGCVAPLDEVIRSEEDDGSDDGRSYFSDVFAAAAEPQQLEGGEPLGWWVWP</sequence>
<dbReference type="AlphaFoldDB" id="A0A7J7D202"/>
<evidence type="ECO:0000256" key="8">
    <source>
        <dbReference type="PROSITE-ProRule" id="PRU00108"/>
    </source>
</evidence>
<keyword evidence="14" id="KW-1185">Reference proteome</keyword>
<dbReference type="InterPro" id="IPR045224">
    <property type="entry name" value="HDZip_class_I_plant"/>
</dbReference>
<dbReference type="GO" id="GO:0042802">
    <property type="term" value="F:identical protein binding"/>
    <property type="evidence" value="ECO:0007669"/>
    <property type="project" value="UniProtKB-ARBA"/>
</dbReference>
<evidence type="ECO:0000256" key="6">
    <source>
        <dbReference type="ARBA" id="ARBA00023242"/>
    </source>
</evidence>
<evidence type="ECO:0000313" key="14">
    <source>
        <dbReference type="Proteomes" id="UP000593562"/>
    </source>
</evidence>
<dbReference type="Gene3D" id="1.20.5.400">
    <property type="match status" value="1"/>
</dbReference>
<protein>
    <recommendedName>
        <fullName evidence="10">Homeobox-leucine zipper protein</fullName>
    </recommendedName>
    <alternativeName>
        <fullName evidence="10">HD-ZIP protein</fullName>
    </alternativeName>
    <alternativeName>
        <fullName evidence="10">Homeodomain transcription factor</fullName>
    </alternativeName>
</protein>
<organism evidence="13 14">
    <name type="scientific">Tripterygium wilfordii</name>
    <name type="common">Thunder God vine</name>
    <dbReference type="NCBI Taxonomy" id="458696"/>
    <lineage>
        <taxon>Eukaryota</taxon>
        <taxon>Viridiplantae</taxon>
        <taxon>Streptophyta</taxon>
        <taxon>Embryophyta</taxon>
        <taxon>Tracheophyta</taxon>
        <taxon>Spermatophyta</taxon>
        <taxon>Magnoliopsida</taxon>
        <taxon>eudicotyledons</taxon>
        <taxon>Gunneridae</taxon>
        <taxon>Pentapetalae</taxon>
        <taxon>rosids</taxon>
        <taxon>fabids</taxon>
        <taxon>Celastrales</taxon>
        <taxon>Celastraceae</taxon>
        <taxon>Tripterygium</taxon>
    </lineage>
</organism>
<dbReference type="CDD" id="cd00086">
    <property type="entry name" value="homeodomain"/>
    <property type="match status" value="1"/>
</dbReference>
<dbReference type="PANTHER" id="PTHR24326">
    <property type="entry name" value="HOMEOBOX-LEUCINE ZIPPER PROTEIN"/>
    <property type="match status" value="1"/>
</dbReference>
<keyword evidence="2 10" id="KW-0805">Transcription regulation</keyword>